<organism evidence="3 4">
    <name type="scientific">Coemansia asiatica</name>
    <dbReference type="NCBI Taxonomy" id="1052880"/>
    <lineage>
        <taxon>Eukaryota</taxon>
        <taxon>Fungi</taxon>
        <taxon>Fungi incertae sedis</taxon>
        <taxon>Zoopagomycota</taxon>
        <taxon>Kickxellomycotina</taxon>
        <taxon>Kickxellomycetes</taxon>
        <taxon>Kickxellales</taxon>
        <taxon>Kickxellaceae</taxon>
        <taxon>Coemansia</taxon>
    </lineage>
</organism>
<feature type="region of interest" description="Disordered" evidence="1">
    <location>
        <begin position="137"/>
        <end position="156"/>
    </location>
</feature>
<dbReference type="Proteomes" id="UP001145021">
    <property type="component" value="Unassembled WGS sequence"/>
</dbReference>
<feature type="compositionally biased region" description="Low complexity" evidence="1">
    <location>
        <begin position="137"/>
        <end position="154"/>
    </location>
</feature>
<evidence type="ECO:0000259" key="2">
    <source>
        <dbReference type="PROSITE" id="PS52001"/>
    </source>
</evidence>
<sequence length="365" mass="37196">MDYRAAATRQLKDSNANSNSAASTTAAPSQQQQQSKIIKVNSTSASASASGRSTPVPAANASSLSVAAGDSSKMKGNSGAWSPANSSIKKSAAPAAAAAGSAGAPLSYAATAAAKKALINAGSATSSSSSAVAAATSASSAEKSIGRRSGSSGRAVPAQSLSSLINAQVRVTLVNNATIEGSVFTYDVYSGVIALVSDSSVSNGANGPTDQQQQQQQQSSNNSPSVGGGIAKQQIARIHLVKAANIKDLQVTAKSGTLMLPEVHPVATATIEARKKSSLIQEQERASRIGIGVTDVAQSIFEALSRTLPCRWDQSKIVVLDEVIIESPYSVDNCREISQAPVTLQRVKKVLQGELNRIATAAACN</sequence>
<dbReference type="PROSITE" id="PS52001">
    <property type="entry name" value="AD"/>
    <property type="match status" value="1"/>
</dbReference>
<accession>A0A9W7XIP6</accession>
<dbReference type="AlphaFoldDB" id="A0A9W7XIP6"/>
<dbReference type="PANTHER" id="PTHR13542">
    <property type="entry name" value="LSM12 HOMOLOG"/>
    <property type="match status" value="1"/>
</dbReference>
<dbReference type="InterPro" id="IPR039683">
    <property type="entry name" value="Lsm12-like"/>
</dbReference>
<proteinExistence type="predicted"/>
<dbReference type="InterPro" id="IPR047574">
    <property type="entry name" value="AD"/>
</dbReference>
<feature type="region of interest" description="Disordered" evidence="1">
    <location>
        <begin position="203"/>
        <end position="228"/>
    </location>
</feature>
<dbReference type="SMART" id="SM00995">
    <property type="entry name" value="AD"/>
    <property type="match status" value="1"/>
</dbReference>
<feature type="compositionally biased region" description="Low complexity" evidence="1">
    <location>
        <begin position="14"/>
        <end position="35"/>
    </location>
</feature>
<dbReference type="Pfam" id="PF09793">
    <property type="entry name" value="AD"/>
    <property type="match status" value="1"/>
</dbReference>
<feature type="domain" description="AD" evidence="2">
    <location>
        <begin position="264"/>
        <end position="359"/>
    </location>
</feature>
<protein>
    <recommendedName>
        <fullName evidence="2">AD domain-containing protein</fullName>
    </recommendedName>
</protein>
<dbReference type="InterPro" id="IPR019181">
    <property type="entry name" value="LSM12_ABD"/>
</dbReference>
<evidence type="ECO:0000256" key="1">
    <source>
        <dbReference type="SAM" id="MobiDB-lite"/>
    </source>
</evidence>
<comment type="caution">
    <text evidence="3">The sequence shown here is derived from an EMBL/GenBank/DDBJ whole genome shotgun (WGS) entry which is preliminary data.</text>
</comment>
<gene>
    <name evidence="3" type="ORF">LPJ64_002955</name>
</gene>
<feature type="region of interest" description="Disordered" evidence="1">
    <location>
        <begin position="1"/>
        <end position="61"/>
    </location>
</feature>
<evidence type="ECO:0000313" key="4">
    <source>
        <dbReference type="Proteomes" id="UP001145021"/>
    </source>
</evidence>
<reference evidence="3" key="1">
    <citation type="submission" date="2022-07" db="EMBL/GenBank/DDBJ databases">
        <title>Phylogenomic reconstructions and comparative analyses of Kickxellomycotina fungi.</title>
        <authorList>
            <person name="Reynolds N.K."/>
            <person name="Stajich J.E."/>
            <person name="Barry K."/>
            <person name="Grigoriev I.V."/>
            <person name="Crous P."/>
            <person name="Smith M.E."/>
        </authorList>
    </citation>
    <scope>NUCLEOTIDE SEQUENCE</scope>
    <source>
        <strain evidence="3">NBRC 105413</strain>
    </source>
</reference>
<keyword evidence="4" id="KW-1185">Reference proteome</keyword>
<dbReference type="EMBL" id="JANBOH010000105">
    <property type="protein sequence ID" value="KAJ1645448.1"/>
    <property type="molecule type" value="Genomic_DNA"/>
</dbReference>
<name>A0A9W7XIP6_9FUNG</name>
<evidence type="ECO:0000313" key="3">
    <source>
        <dbReference type="EMBL" id="KAJ1645448.1"/>
    </source>
</evidence>